<reference evidence="4 5" key="1">
    <citation type="journal article" date="2007" name="Proc. Natl. Acad. Sci. U.S.A.">
        <title>The genome of Syntrophus aciditrophicus: life at the thermodynamic limit of microbial growth.</title>
        <authorList>
            <person name="McInerney M.J."/>
            <person name="Rohlin L."/>
            <person name="Mouttaki H."/>
            <person name="Kim U."/>
            <person name="Krupp R.S."/>
            <person name="Rios-Hernandez L."/>
            <person name="Sieber J."/>
            <person name="Struchtemeyer C.G."/>
            <person name="Bhattacharyya A."/>
            <person name="Campbell J.W."/>
            <person name="Gunsalus R.P."/>
        </authorList>
    </citation>
    <scope>NUCLEOTIDE SEQUENCE [LARGE SCALE GENOMIC DNA]</scope>
    <source>
        <strain evidence="4 5">SB</strain>
    </source>
</reference>
<keyword evidence="2" id="KW-1003">Cell membrane</keyword>
<feature type="transmembrane region" description="Helical" evidence="3">
    <location>
        <begin position="12"/>
        <end position="32"/>
    </location>
</feature>
<dbReference type="InParanoid" id="Q2LY17"/>
<keyword evidence="3" id="KW-0812">Transmembrane</keyword>
<keyword evidence="2" id="KW-0813">Transport</keyword>
<keyword evidence="5" id="KW-1185">Reference proteome</keyword>
<dbReference type="STRING" id="56780.SYN_00210"/>
<sequence>MNKSGRTASPLLGMIYASLFGAMTAVGAFIMIPLPLVPITLQNFFLALAAALLGGPLGALSQIVYVALGLIGLPVFAGGKAGLGVLLGPTGGYLLGFIAGAWIIGILAGMKERPGIVWLSFTMILGHLVIYGIGTAQLAFVAKLSPAQALAVGVFPFIPGDIVKILAASLIVLKVRNYIQR</sequence>
<dbReference type="KEGG" id="sat:SYN_00210"/>
<evidence type="ECO:0000256" key="2">
    <source>
        <dbReference type="PIRNR" id="PIRNR016661"/>
    </source>
</evidence>
<evidence type="ECO:0000313" key="4">
    <source>
        <dbReference type="EMBL" id="ABC78973.1"/>
    </source>
</evidence>
<organism evidence="4 5">
    <name type="scientific">Syntrophus aciditrophicus (strain SB)</name>
    <dbReference type="NCBI Taxonomy" id="56780"/>
    <lineage>
        <taxon>Bacteria</taxon>
        <taxon>Pseudomonadati</taxon>
        <taxon>Thermodesulfobacteriota</taxon>
        <taxon>Syntrophia</taxon>
        <taxon>Syntrophales</taxon>
        <taxon>Syntrophaceae</taxon>
        <taxon>Syntrophus</taxon>
    </lineage>
</organism>
<dbReference type="OrthoDB" id="9803495at2"/>
<keyword evidence="2 3" id="KW-0472">Membrane</keyword>
<evidence type="ECO:0000313" key="5">
    <source>
        <dbReference type="Proteomes" id="UP000001933"/>
    </source>
</evidence>
<comment type="similarity">
    <text evidence="1 2">Belongs to the BioY family.</text>
</comment>
<dbReference type="GO" id="GO:0015225">
    <property type="term" value="F:biotin transmembrane transporter activity"/>
    <property type="evidence" value="ECO:0007669"/>
    <property type="project" value="UniProtKB-UniRule"/>
</dbReference>
<keyword evidence="3" id="KW-1133">Transmembrane helix</keyword>
<gene>
    <name evidence="4" type="ORF">SYN_00210</name>
</gene>
<dbReference type="EMBL" id="CP000252">
    <property type="protein sequence ID" value="ABC78973.1"/>
    <property type="molecule type" value="Genomic_DNA"/>
</dbReference>
<feature type="transmembrane region" description="Helical" evidence="3">
    <location>
        <begin position="91"/>
        <end position="109"/>
    </location>
</feature>
<dbReference type="InterPro" id="IPR003784">
    <property type="entry name" value="BioY"/>
</dbReference>
<dbReference type="PIRSF" id="PIRSF016661">
    <property type="entry name" value="BioY"/>
    <property type="match status" value="1"/>
</dbReference>
<accession>Q2LY17</accession>
<protein>
    <recommendedName>
        <fullName evidence="2">Biotin transporter</fullName>
    </recommendedName>
</protein>
<feature type="transmembrane region" description="Helical" evidence="3">
    <location>
        <begin position="116"/>
        <end position="141"/>
    </location>
</feature>
<dbReference type="GO" id="GO:0005886">
    <property type="term" value="C:plasma membrane"/>
    <property type="evidence" value="ECO:0007669"/>
    <property type="project" value="UniProtKB-SubCell"/>
</dbReference>
<evidence type="ECO:0000256" key="1">
    <source>
        <dbReference type="ARBA" id="ARBA00010692"/>
    </source>
</evidence>
<dbReference type="PANTHER" id="PTHR34295:SF1">
    <property type="entry name" value="BIOTIN TRANSPORTER BIOY"/>
    <property type="match status" value="1"/>
</dbReference>
<dbReference type="Pfam" id="PF02632">
    <property type="entry name" value="BioY"/>
    <property type="match status" value="1"/>
</dbReference>
<dbReference type="RefSeq" id="WP_011418987.1">
    <property type="nucleotide sequence ID" value="NC_007759.1"/>
</dbReference>
<dbReference type="eggNOG" id="COG1268">
    <property type="taxonomic scope" value="Bacteria"/>
</dbReference>
<proteinExistence type="inferred from homology"/>
<feature type="transmembrane region" description="Helical" evidence="3">
    <location>
        <begin position="147"/>
        <end position="173"/>
    </location>
</feature>
<comment type="subcellular location">
    <subcellularLocation>
        <location evidence="2">Cell membrane</location>
        <topology evidence="2">Multi-pass membrane protein</topology>
    </subcellularLocation>
</comment>
<dbReference type="HOGENOM" id="CLU_077931_3_0_7"/>
<dbReference type="AlphaFoldDB" id="Q2LY17"/>
<feature type="transmembrane region" description="Helical" evidence="3">
    <location>
        <begin position="44"/>
        <end position="71"/>
    </location>
</feature>
<dbReference type="Gene3D" id="1.10.1760.20">
    <property type="match status" value="1"/>
</dbReference>
<evidence type="ECO:0000256" key="3">
    <source>
        <dbReference type="SAM" id="Phobius"/>
    </source>
</evidence>
<name>Q2LY17_SYNAS</name>
<dbReference type="Proteomes" id="UP000001933">
    <property type="component" value="Chromosome"/>
</dbReference>
<dbReference type="PANTHER" id="PTHR34295">
    <property type="entry name" value="BIOTIN TRANSPORTER BIOY"/>
    <property type="match status" value="1"/>
</dbReference>